<dbReference type="InterPro" id="IPR036513">
    <property type="entry name" value="STAS_dom_sf"/>
</dbReference>
<comment type="similarity">
    <text evidence="1 2">Belongs to the anti-sigma-factor antagonist family.</text>
</comment>
<dbReference type="CDD" id="cd07043">
    <property type="entry name" value="STAS_anti-anti-sigma_factors"/>
    <property type="match status" value="1"/>
</dbReference>
<dbReference type="HOGENOM" id="CLU_115403_3_3_0"/>
<organism evidence="4">
    <name type="scientific">Candidatus Moduliflexus flocculans</name>
    <dbReference type="NCBI Taxonomy" id="1499966"/>
    <lineage>
        <taxon>Bacteria</taxon>
        <taxon>Candidatus Moduliflexota</taxon>
        <taxon>Candidatus Moduliflexia</taxon>
        <taxon>Candidatus Moduliflexales</taxon>
        <taxon>Candidatus Moduliflexaceae</taxon>
    </lineage>
</organism>
<dbReference type="STRING" id="1499966.U14_04551"/>
<feature type="domain" description="STAS" evidence="3">
    <location>
        <begin position="3"/>
        <end position="113"/>
    </location>
</feature>
<accession>A0A0S6W5L5</accession>
<dbReference type="Proteomes" id="UP000030700">
    <property type="component" value="Unassembled WGS sequence"/>
</dbReference>
<protein>
    <recommendedName>
        <fullName evidence="2">Anti-sigma factor antagonist</fullName>
    </recommendedName>
</protein>
<dbReference type="NCBIfam" id="TIGR00377">
    <property type="entry name" value="ant_ant_sig"/>
    <property type="match status" value="1"/>
</dbReference>
<proteinExistence type="inferred from homology"/>
<evidence type="ECO:0000259" key="3">
    <source>
        <dbReference type="PROSITE" id="PS50801"/>
    </source>
</evidence>
<evidence type="ECO:0000256" key="2">
    <source>
        <dbReference type="RuleBase" id="RU003749"/>
    </source>
</evidence>
<dbReference type="PANTHER" id="PTHR33495:SF2">
    <property type="entry name" value="ANTI-SIGMA FACTOR ANTAGONIST TM_1081-RELATED"/>
    <property type="match status" value="1"/>
</dbReference>
<dbReference type="AlphaFoldDB" id="A0A0S6W5L5"/>
<evidence type="ECO:0000256" key="1">
    <source>
        <dbReference type="ARBA" id="ARBA00009013"/>
    </source>
</evidence>
<evidence type="ECO:0000313" key="4">
    <source>
        <dbReference type="EMBL" id="GAK53286.1"/>
    </source>
</evidence>
<gene>
    <name evidence="4" type="ORF">U14_04551</name>
</gene>
<dbReference type="SUPFAM" id="SSF52091">
    <property type="entry name" value="SpoIIaa-like"/>
    <property type="match status" value="1"/>
</dbReference>
<reference evidence="4" key="1">
    <citation type="journal article" date="2015" name="PeerJ">
        <title>First genomic representation of candidate bacterial phylum KSB3 points to enhanced environmental sensing as a trigger of wastewater bulking.</title>
        <authorList>
            <person name="Sekiguchi Y."/>
            <person name="Ohashi A."/>
            <person name="Parks D.H."/>
            <person name="Yamauchi T."/>
            <person name="Tyson G.W."/>
            <person name="Hugenholtz P."/>
        </authorList>
    </citation>
    <scope>NUCLEOTIDE SEQUENCE [LARGE SCALE GENOMIC DNA]</scope>
</reference>
<dbReference type="InterPro" id="IPR002645">
    <property type="entry name" value="STAS_dom"/>
</dbReference>
<sequence>MDIQINITAHQQAQIVTVRGEVDLYSSPKMREAIFKVMKQHHPSVIVIDLTDVTYTDSSGIATLVEGLQFARGIQAQFILVGLSPAVLEVFQLVRLQTVFKIYPTVEAALKQVAEAT</sequence>
<dbReference type="PANTHER" id="PTHR33495">
    <property type="entry name" value="ANTI-SIGMA FACTOR ANTAGONIST TM_1081-RELATED-RELATED"/>
    <property type="match status" value="1"/>
</dbReference>
<name>A0A0S6W5L5_9BACT</name>
<dbReference type="Gene3D" id="3.30.750.24">
    <property type="entry name" value="STAS domain"/>
    <property type="match status" value="1"/>
</dbReference>
<keyword evidence="5" id="KW-1185">Reference proteome</keyword>
<dbReference type="PROSITE" id="PS50801">
    <property type="entry name" value="STAS"/>
    <property type="match status" value="1"/>
</dbReference>
<dbReference type="Pfam" id="PF01740">
    <property type="entry name" value="STAS"/>
    <property type="match status" value="1"/>
</dbReference>
<dbReference type="GO" id="GO:0043856">
    <property type="term" value="F:anti-sigma factor antagonist activity"/>
    <property type="evidence" value="ECO:0007669"/>
    <property type="project" value="InterPro"/>
</dbReference>
<dbReference type="EMBL" id="DF820459">
    <property type="protein sequence ID" value="GAK53286.1"/>
    <property type="molecule type" value="Genomic_DNA"/>
</dbReference>
<evidence type="ECO:0000313" key="5">
    <source>
        <dbReference type="Proteomes" id="UP000030700"/>
    </source>
</evidence>
<dbReference type="InterPro" id="IPR003658">
    <property type="entry name" value="Anti-sigma_ant"/>
</dbReference>